<keyword evidence="1" id="KW-0812">Transmembrane</keyword>
<keyword evidence="1" id="KW-0472">Membrane</keyword>
<evidence type="ECO:0000256" key="1">
    <source>
        <dbReference type="SAM" id="Phobius"/>
    </source>
</evidence>
<dbReference type="PANTHER" id="PTHR30298">
    <property type="entry name" value="H REPEAT-ASSOCIATED PREDICTED TRANSPOSASE"/>
    <property type="match status" value="1"/>
</dbReference>
<dbReference type="InterPro" id="IPR051698">
    <property type="entry name" value="Transposase_11-like"/>
</dbReference>
<dbReference type="AlphaFoldDB" id="A0A844NXH7"/>
<gene>
    <name evidence="2" type="ORF">GNP88_01630</name>
</gene>
<evidence type="ECO:0000313" key="3">
    <source>
        <dbReference type="Proteomes" id="UP000448038"/>
    </source>
</evidence>
<evidence type="ECO:0000313" key="2">
    <source>
        <dbReference type="EMBL" id="MUK47879.1"/>
    </source>
</evidence>
<name>A0A844NXH7_ALIFS</name>
<dbReference type="InterPro" id="IPR047647">
    <property type="entry name" value="ISAs1_transpos"/>
</dbReference>
<keyword evidence="1" id="KW-1133">Transmembrane helix</keyword>
<proteinExistence type="predicted"/>
<dbReference type="Proteomes" id="UP000448038">
    <property type="component" value="Unassembled WGS sequence"/>
</dbReference>
<dbReference type="NCBIfam" id="NF033564">
    <property type="entry name" value="transpos_ISAs1"/>
    <property type="match status" value="1"/>
</dbReference>
<organism evidence="2 3">
    <name type="scientific">Aliivibrio fischeri</name>
    <name type="common">Vibrio fischeri</name>
    <dbReference type="NCBI Taxonomy" id="668"/>
    <lineage>
        <taxon>Bacteria</taxon>
        <taxon>Pseudomonadati</taxon>
        <taxon>Pseudomonadota</taxon>
        <taxon>Gammaproteobacteria</taxon>
        <taxon>Vibrionales</taxon>
        <taxon>Vibrionaceae</taxon>
        <taxon>Aliivibrio</taxon>
    </lineage>
</organism>
<comment type="caution">
    <text evidence="2">The sequence shown here is derived from an EMBL/GenBank/DDBJ whole genome shotgun (WGS) entry which is preliminary data.</text>
</comment>
<reference evidence="2 3" key="1">
    <citation type="submission" date="2019-11" db="EMBL/GenBank/DDBJ databases">
        <title>Using colonization assays and comparative genomics to discover symbiosis behaviors and factors in Vibrio fischeri.</title>
        <authorList>
            <person name="Bongrand C."/>
            <person name="Moriano-Gutierrez S."/>
            <person name="Arevalo P."/>
            <person name="Mcfall-Ngai M."/>
            <person name="Visick K."/>
            <person name="Polz M.F."/>
            <person name="Ruby E.G."/>
        </authorList>
    </citation>
    <scope>NUCLEOTIDE SEQUENCE [LARGE SCALE GENOMIC DNA]</scope>
    <source>
        <strain evidence="3">emors.4.1</strain>
    </source>
</reference>
<sequence length="180" mass="20843">MLTLKANQKNLHRTVCAELKEKVSLQNSEDTAIEKGHGRLEVSEYHVVNTEKIVSEFPDWPKIKTFGVAVSYRATKYGRDSIQYCYYISSANLNSEKFAIAVRSHWGIEKKLDWVLDIAMNENDCQIYRDSVAESLACTRHIGLNMPKIHINRNIADSLILILFIFMYFEVSFFLKPKYL</sequence>
<protein>
    <submittedName>
        <fullName evidence="2">ISAs1 family transposase</fullName>
    </submittedName>
</protein>
<feature type="transmembrane region" description="Helical" evidence="1">
    <location>
        <begin position="155"/>
        <end position="175"/>
    </location>
</feature>
<dbReference type="EMBL" id="WOBN01000003">
    <property type="protein sequence ID" value="MUK47879.1"/>
    <property type="molecule type" value="Genomic_DNA"/>
</dbReference>
<accession>A0A844NXH7</accession>
<dbReference type="RefSeq" id="WP_155655149.1">
    <property type="nucleotide sequence ID" value="NZ_WOBN01000003.1"/>
</dbReference>
<dbReference type="PANTHER" id="PTHR30298:SF0">
    <property type="entry name" value="PROTEIN YBFL-RELATED"/>
    <property type="match status" value="1"/>
</dbReference>